<gene>
    <name evidence="3" type="ORF">SAMN06297229_1909</name>
</gene>
<dbReference type="AlphaFoldDB" id="A0A1Y6FW92"/>
<dbReference type="SUPFAM" id="SSF54427">
    <property type="entry name" value="NTF2-like"/>
    <property type="match status" value="1"/>
</dbReference>
<dbReference type="OrthoDB" id="5768302at2"/>
<evidence type="ECO:0000259" key="2">
    <source>
        <dbReference type="Pfam" id="PF14534"/>
    </source>
</evidence>
<evidence type="ECO:0000313" key="4">
    <source>
        <dbReference type="Proteomes" id="UP000194450"/>
    </source>
</evidence>
<feature type="domain" description="DUF4440" evidence="2">
    <location>
        <begin position="34"/>
        <end position="141"/>
    </location>
</feature>
<reference evidence="4" key="1">
    <citation type="submission" date="2017-04" db="EMBL/GenBank/DDBJ databases">
        <authorList>
            <person name="Varghese N."/>
            <person name="Submissions S."/>
        </authorList>
    </citation>
    <scope>NUCLEOTIDE SEQUENCE [LARGE SCALE GENOMIC DNA]</scope>
</reference>
<dbReference type="Pfam" id="PF14534">
    <property type="entry name" value="DUF4440"/>
    <property type="match status" value="1"/>
</dbReference>
<evidence type="ECO:0000313" key="3">
    <source>
        <dbReference type="EMBL" id="SMQ79992.1"/>
    </source>
</evidence>
<dbReference type="InterPro" id="IPR027843">
    <property type="entry name" value="DUF4440"/>
</dbReference>
<dbReference type="RefSeq" id="WP_086435045.1">
    <property type="nucleotide sequence ID" value="NZ_FXWH01000002.1"/>
</dbReference>
<dbReference type="InterPro" id="IPR032710">
    <property type="entry name" value="NTF2-like_dom_sf"/>
</dbReference>
<sequence length="153" mass="17256">MLRSFLLCTLMLFGLQLSAPAQAQVNDVKAQITAALELFLHGASVNNANVHDQFWGEDLTYTSSRGQRYGKAQLMYGLQGQETTPTDQVTTWYSAEDIRIKEIGEAVILNFTLVATSPKQKPRRQTFFNTGIMVKRDGRWQAINWNATEAVKR</sequence>
<protein>
    <recommendedName>
        <fullName evidence="2">DUF4440 domain-containing protein</fullName>
    </recommendedName>
</protein>
<dbReference type="Proteomes" id="UP000194450">
    <property type="component" value="Unassembled WGS sequence"/>
</dbReference>
<evidence type="ECO:0000256" key="1">
    <source>
        <dbReference type="SAM" id="SignalP"/>
    </source>
</evidence>
<feature type="signal peptide" evidence="1">
    <location>
        <begin position="1"/>
        <end position="23"/>
    </location>
</feature>
<dbReference type="Gene3D" id="3.10.450.50">
    <property type="match status" value="1"/>
</dbReference>
<accession>A0A1Y6FW92</accession>
<dbReference type="EMBL" id="FXWH01000002">
    <property type="protein sequence ID" value="SMQ79992.1"/>
    <property type="molecule type" value="Genomic_DNA"/>
</dbReference>
<keyword evidence="4" id="KW-1185">Reference proteome</keyword>
<name>A0A1Y6FW92_9GAMM</name>
<proteinExistence type="predicted"/>
<keyword evidence="1" id="KW-0732">Signal</keyword>
<feature type="chain" id="PRO_5012328411" description="DUF4440 domain-containing protein" evidence="1">
    <location>
        <begin position="24"/>
        <end position="153"/>
    </location>
</feature>
<organism evidence="3 4">
    <name type="scientific">Pseudidiomarina planktonica</name>
    <dbReference type="NCBI Taxonomy" id="1323738"/>
    <lineage>
        <taxon>Bacteria</taxon>
        <taxon>Pseudomonadati</taxon>
        <taxon>Pseudomonadota</taxon>
        <taxon>Gammaproteobacteria</taxon>
        <taxon>Alteromonadales</taxon>
        <taxon>Idiomarinaceae</taxon>
        <taxon>Pseudidiomarina</taxon>
    </lineage>
</organism>